<reference evidence="1" key="1">
    <citation type="submission" date="2019-11" db="UniProtKB">
        <authorList>
            <consortium name="WormBaseParasite"/>
        </authorList>
    </citation>
    <scope>IDENTIFICATION</scope>
</reference>
<accession>A0A5K3FM24</accession>
<proteinExistence type="predicted"/>
<organism evidence="1">
    <name type="scientific">Mesocestoides corti</name>
    <name type="common">Flatworm</name>
    <dbReference type="NCBI Taxonomy" id="53468"/>
    <lineage>
        <taxon>Eukaryota</taxon>
        <taxon>Metazoa</taxon>
        <taxon>Spiralia</taxon>
        <taxon>Lophotrochozoa</taxon>
        <taxon>Platyhelminthes</taxon>
        <taxon>Cestoda</taxon>
        <taxon>Eucestoda</taxon>
        <taxon>Cyclophyllidea</taxon>
        <taxon>Mesocestoididae</taxon>
        <taxon>Mesocestoides</taxon>
    </lineage>
</organism>
<sequence>MNGLGNRKKTAYRTYLHSFSTQIFHFITFAFSNLLISVCQFEGVVPTLFKLVPDRNLLLQIYSSIRWISMKPGSLICRSTQWEIRRTSSEKLPDNFVW</sequence>
<evidence type="ECO:0000313" key="1">
    <source>
        <dbReference type="WBParaSite" id="MCU_008890-RA"/>
    </source>
</evidence>
<name>A0A5K3FM24_MESCO</name>
<dbReference type="AlphaFoldDB" id="A0A5K3FM24"/>
<protein>
    <submittedName>
        <fullName evidence="1">Uncharacterized protein</fullName>
    </submittedName>
</protein>
<dbReference type="WBParaSite" id="MCU_008890-RA">
    <property type="protein sequence ID" value="MCU_008890-RA"/>
    <property type="gene ID" value="MCU_008890"/>
</dbReference>